<sequence length="206" mass="23819">MSKKIPENEAIHFLHDLLNHTHGLKLFLEARENDVDGMGKESLALIYQEIQALENQIASQFDKLTAKAKTLTVEQLTTYISEQFKLYNLEFSIKLDKDLSDSTLDLDIALFERMIKNIVKNIFLWSNKKDLKVFITSIDESIELIFENTISQDFSEQDPSNSVGLHSLASLAKKQDISFKSWAKNHKWYTSIRIKKLGYLQYKLVS</sequence>
<protein>
    <recommendedName>
        <fullName evidence="3">Histidine kinase</fullName>
    </recommendedName>
</protein>
<reference evidence="2" key="1">
    <citation type="journal article" date="2019" name="Int. J. Syst. Evol. Microbiol.">
        <title>Halobacteriovorax valvorus sp. nov., a novel prokaryotic predator isolated from coastal seawater of China.</title>
        <authorList>
            <person name="Chen M.-X."/>
        </authorList>
    </citation>
    <scope>NUCLEOTIDE SEQUENCE [LARGE SCALE GENOMIC DNA]</scope>
    <source>
        <strain evidence="2">BL9</strain>
    </source>
</reference>
<accession>A0ABY0IHC8</accession>
<proteinExistence type="predicted"/>
<evidence type="ECO:0000313" key="2">
    <source>
        <dbReference type="Proteomes" id="UP000443582"/>
    </source>
</evidence>
<dbReference type="EMBL" id="QDKL01000003">
    <property type="protein sequence ID" value="RZF20737.1"/>
    <property type="molecule type" value="Genomic_DNA"/>
</dbReference>
<dbReference type="RefSeq" id="WP_115362859.1">
    <property type="nucleotide sequence ID" value="NZ_QDKL01000003.1"/>
</dbReference>
<name>A0ABY0IHC8_9BACT</name>
<organism evidence="1 2">
    <name type="scientific">Halobacteriovorax vibrionivorans</name>
    <dbReference type="NCBI Taxonomy" id="2152716"/>
    <lineage>
        <taxon>Bacteria</taxon>
        <taxon>Pseudomonadati</taxon>
        <taxon>Bdellovibrionota</taxon>
        <taxon>Bacteriovoracia</taxon>
        <taxon>Bacteriovoracales</taxon>
        <taxon>Halobacteriovoraceae</taxon>
        <taxon>Halobacteriovorax</taxon>
    </lineage>
</organism>
<dbReference type="Proteomes" id="UP000443582">
    <property type="component" value="Unassembled WGS sequence"/>
</dbReference>
<gene>
    <name evidence="1" type="ORF">DAY19_12180</name>
</gene>
<evidence type="ECO:0000313" key="1">
    <source>
        <dbReference type="EMBL" id="RZF20737.1"/>
    </source>
</evidence>
<keyword evidence="2" id="KW-1185">Reference proteome</keyword>
<evidence type="ECO:0008006" key="3">
    <source>
        <dbReference type="Google" id="ProtNLM"/>
    </source>
</evidence>
<comment type="caution">
    <text evidence="1">The sequence shown here is derived from an EMBL/GenBank/DDBJ whole genome shotgun (WGS) entry which is preliminary data.</text>
</comment>